<feature type="domain" description="CUB" evidence="5">
    <location>
        <begin position="206"/>
        <end position="313"/>
    </location>
</feature>
<feature type="region of interest" description="Disordered" evidence="3">
    <location>
        <begin position="166"/>
        <end position="187"/>
    </location>
</feature>
<dbReference type="SMART" id="SM00020">
    <property type="entry name" value="Tryp_SPc"/>
    <property type="match status" value="1"/>
</dbReference>
<feature type="domain" description="Peptidase S1" evidence="6">
    <location>
        <begin position="381"/>
        <end position="622"/>
    </location>
</feature>
<dbReference type="InterPro" id="IPR001254">
    <property type="entry name" value="Trypsin_dom"/>
</dbReference>
<evidence type="ECO:0000256" key="1">
    <source>
        <dbReference type="ARBA" id="ARBA00023157"/>
    </source>
</evidence>
<evidence type="ECO:0000256" key="2">
    <source>
        <dbReference type="PROSITE-ProRule" id="PRU00059"/>
    </source>
</evidence>
<dbReference type="AlphaFoldDB" id="A0AAV2PPS2"/>
<gene>
    <name evidence="7" type="ORF">MNOR_LOCUS3170</name>
</gene>
<feature type="compositionally biased region" description="Polar residues" evidence="3">
    <location>
        <begin position="166"/>
        <end position="177"/>
    </location>
</feature>
<feature type="chain" id="PRO_5043573211" evidence="4">
    <location>
        <begin position="26"/>
        <end position="626"/>
    </location>
</feature>
<dbReference type="EMBL" id="CAXKWB010001052">
    <property type="protein sequence ID" value="CAL4063204.1"/>
    <property type="molecule type" value="Genomic_DNA"/>
</dbReference>
<evidence type="ECO:0000256" key="4">
    <source>
        <dbReference type="SAM" id="SignalP"/>
    </source>
</evidence>
<sequence>EKGTIMELLRLILLFLCLMNVSVFGAKDKNKDKNSKKPTTIKPFFPNVALGWKRSNNPSGGVSKRNSKGKHNKKPTTIKPFFPEAEQDWRRSHNPQQRHMRAKNKNTNKPTTIIPFFGNADAGSIRTDRRGDFNPNANSRSFLEAGVRLLRLNHFVLPMVTPLETGSNNYESLSQNEGDYGKHSQRNADVSKDLQRNKHEARPLMCGDYFLTPGEKVSIMSPYYPQKYPNNFRCRWNFQTDKDATFVMNCPFFKLAMKDTFSTYEIGKVGTLKKFAWGNGPNNLHLDNYFIRLMFVADKKSNQNGFSCTVQAKPNEEEVSSTISPTTEIITTPEPEPETTKPKPTTPEPTKPETPAPTPTPLSDPECGIVNRKAGRAVNRIVHGQYADLHEYPWMAYLEILWDDGHNQLCGGSLVFDQWVLTAAHCVLRSRDDGSRWMPEVKVTLGLEQRSKPTNNGAFTVKATEVKIHPKESFSHDVTLIKLPSPVTYSDAVRPVCLPNHYMHGRNYTGMVMALAGWGKTESGKISDRLRELGRYGIEAAICQKVFGQYITDHHFCTSGVDVKHICLGDSGGPVMTIEKESNRYYLSGVVSFVATKDCLGEFPDGHTSVSHFLNWIATATGKTIA</sequence>
<evidence type="ECO:0000313" key="7">
    <source>
        <dbReference type="EMBL" id="CAL4063204.1"/>
    </source>
</evidence>
<dbReference type="GO" id="GO:0004252">
    <property type="term" value="F:serine-type endopeptidase activity"/>
    <property type="evidence" value="ECO:0007669"/>
    <property type="project" value="InterPro"/>
</dbReference>
<dbReference type="PANTHER" id="PTHR24252">
    <property type="entry name" value="ACROSIN-RELATED"/>
    <property type="match status" value="1"/>
</dbReference>
<dbReference type="SUPFAM" id="SSF49854">
    <property type="entry name" value="Spermadhesin, CUB domain"/>
    <property type="match status" value="1"/>
</dbReference>
<dbReference type="PROSITE" id="PS01180">
    <property type="entry name" value="CUB"/>
    <property type="match status" value="1"/>
</dbReference>
<dbReference type="Proteomes" id="UP001497623">
    <property type="component" value="Unassembled WGS sequence"/>
</dbReference>
<dbReference type="InterPro" id="IPR043504">
    <property type="entry name" value="Peptidase_S1_PA_chymotrypsin"/>
</dbReference>
<feature type="compositionally biased region" description="Low complexity" evidence="3">
    <location>
        <begin position="320"/>
        <end position="333"/>
    </location>
</feature>
<dbReference type="Pfam" id="PF00431">
    <property type="entry name" value="CUB"/>
    <property type="match status" value="1"/>
</dbReference>
<dbReference type="InterPro" id="IPR009003">
    <property type="entry name" value="Peptidase_S1_PA"/>
</dbReference>
<evidence type="ECO:0000256" key="3">
    <source>
        <dbReference type="SAM" id="MobiDB-lite"/>
    </source>
</evidence>
<comment type="caution">
    <text evidence="2">Lacks conserved residue(s) required for the propagation of feature annotation.</text>
</comment>
<feature type="region of interest" description="Disordered" evidence="3">
    <location>
        <begin position="50"/>
        <end position="119"/>
    </location>
</feature>
<accession>A0AAV2PPS2</accession>
<dbReference type="CDD" id="cd00190">
    <property type="entry name" value="Tryp_SPc"/>
    <property type="match status" value="1"/>
</dbReference>
<dbReference type="GO" id="GO:0006508">
    <property type="term" value="P:proteolysis"/>
    <property type="evidence" value="ECO:0007669"/>
    <property type="project" value="InterPro"/>
</dbReference>
<dbReference type="PROSITE" id="PS00134">
    <property type="entry name" value="TRYPSIN_HIS"/>
    <property type="match status" value="1"/>
</dbReference>
<dbReference type="InterPro" id="IPR001314">
    <property type="entry name" value="Peptidase_S1A"/>
</dbReference>
<feature type="compositionally biased region" description="Pro residues" evidence="3">
    <location>
        <begin position="344"/>
        <end position="362"/>
    </location>
</feature>
<proteinExistence type="predicted"/>
<feature type="signal peptide" evidence="4">
    <location>
        <begin position="1"/>
        <end position="25"/>
    </location>
</feature>
<feature type="non-terminal residue" evidence="7">
    <location>
        <position position="1"/>
    </location>
</feature>
<comment type="caution">
    <text evidence="7">The sequence shown here is derived from an EMBL/GenBank/DDBJ whole genome shotgun (WGS) entry which is preliminary data.</text>
</comment>
<dbReference type="SUPFAM" id="SSF50494">
    <property type="entry name" value="Trypsin-like serine proteases"/>
    <property type="match status" value="1"/>
</dbReference>
<reference evidence="7 8" key="1">
    <citation type="submission" date="2024-05" db="EMBL/GenBank/DDBJ databases">
        <authorList>
            <person name="Wallberg A."/>
        </authorList>
    </citation>
    <scope>NUCLEOTIDE SEQUENCE [LARGE SCALE GENOMIC DNA]</scope>
</reference>
<dbReference type="Gene3D" id="2.40.10.10">
    <property type="entry name" value="Trypsin-like serine proteases"/>
    <property type="match status" value="1"/>
</dbReference>
<dbReference type="PROSITE" id="PS50240">
    <property type="entry name" value="TRYPSIN_DOM"/>
    <property type="match status" value="1"/>
</dbReference>
<evidence type="ECO:0000259" key="5">
    <source>
        <dbReference type="PROSITE" id="PS01180"/>
    </source>
</evidence>
<feature type="compositionally biased region" description="Basic residues" evidence="3">
    <location>
        <begin position="92"/>
        <end position="106"/>
    </location>
</feature>
<dbReference type="InterPro" id="IPR035914">
    <property type="entry name" value="Sperma_CUB_dom_sf"/>
</dbReference>
<keyword evidence="1" id="KW-1015">Disulfide bond</keyword>
<dbReference type="PRINTS" id="PR00722">
    <property type="entry name" value="CHYMOTRYPSIN"/>
</dbReference>
<dbReference type="FunFam" id="2.40.10.10:FF:000068">
    <property type="entry name" value="transmembrane protease serine 2"/>
    <property type="match status" value="1"/>
</dbReference>
<name>A0AAV2PPS2_MEGNR</name>
<keyword evidence="8" id="KW-1185">Reference proteome</keyword>
<evidence type="ECO:0000259" key="6">
    <source>
        <dbReference type="PROSITE" id="PS50240"/>
    </source>
</evidence>
<organism evidence="7 8">
    <name type="scientific">Meganyctiphanes norvegica</name>
    <name type="common">Northern krill</name>
    <name type="synonym">Thysanopoda norvegica</name>
    <dbReference type="NCBI Taxonomy" id="48144"/>
    <lineage>
        <taxon>Eukaryota</taxon>
        <taxon>Metazoa</taxon>
        <taxon>Ecdysozoa</taxon>
        <taxon>Arthropoda</taxon>
        <taxon>Crustacea</taxon>
        <taxon>Multicrustacea</taxon>
        <taxon>Malacostraca</taxon>
        <taxon>Eumalacostraca</taxon>
        <taxon>Eucarida</taxon>
        <taxon>Euphausiacea</taxon>
        <taxon>Euphausiidae</taxon>
        <taxon>Meganyctiphanes</taxon>
    </lineage>
</organism>
<dbReference type="PANTHER" id="PTHR24252:SF21">
    <property type="entry name" value="TRANSMEMBRANE SERINE PROTEASE 12"/>
    <property type="match status" value="1"/>
</dbReference>
<feature type="compositionally biased region" description="Basic residues" evidence="3">
    <location>
        <begin position="65"/>
        <end position="76"/>
    </location>
</feature>
<dbReference type="InterPro" id="IPR000859">
    <property type="entry name" value="CUB_dom"/>
</dbReference>
<dbReference type="Pfam" id="PF00089">
    <property type="entry name" value="Trypsin"/>
    <property type="match status" value="1"/>
</dbReference>
<dbReference type="InterPro" id="IPR018114">
    <property type="entry name" value="TRYPSIN_HIS"/>
</dbReference>
<dbReference type="Gene3D" id="2.60.120.290">
    <property type="entry name" value="Spermadhesin, CUB domain"/>
    <property type="match status" value="1"/>
</dbReference>
<evidence type="ECO:0000313" key="8">
    <source>
        <dbReference type="Proteomes" id="UP001497623"/>
    </source>
</evidence>
<protein>
    <submittedName>
        <fullName evidence="7">Uncharacterized protein</fullName>
    </submittedName>
</protein>
<feature type="region of interest" description="Disordered" evidence="3">
    <location>
        <begin position="313"/>
        <end position="366"/>
    </location>
</feature>
<keyword evidence="4" id="KW-0732">Signal</keyword>